<sequence length="454" mass="50668">MNSSSNFSTTPLINCPITFLGIFPGENVKMAPTIAVAVLNFISSFIATTANFLVMWAIKRTPSLHTPSAVFLFTLALSDFVVGIYVQPLCAAHLLAALTHNLSLFCTTGAMLYPFVGDMEERTNNLTFPTNFSTFTETNNCLVDFDGSASMENLPVSMLHNVVNILSIPVATTANFFVLWAIKERPSLHTPSSVFLFILALSDFAIGVFVQPLVVIRSFGAAAHNYRLSCISKVLIFAVGTALASLSFACITEISFDRYLALVLHLRYNSIITVRRVIKYKIIASVAIFPISIYFWFSKEEWFKRTVLTVAITLAAICVTLIPISYYKIFMILRRHKRQIRNQNNVVTCTQGFSDTDISKYRKSVIAILYVLGAVALSYIPFGVCTWMQIVFQAKINQLVTSSAGLLILLNSSINPLVYCWRMTEIRRFVVMKLRSILGVDRGRQVRSVGMITR</sequence>
<dbReference type="SUPFAM" id="SSF81321">
    <property type="entry name" value="Family A G protein-coupled receptor-like"/>
    <property type="match status" value="2"/>
</dbReference>
<evidence type="ECO:0000256" key="2">
    <source>
        <dbReference type="ARBA" id="ARBA00022475"/>
    </source>
</evidence>
<evidence type="ECO:0000256" key="6">
    <source>
        <dbReference type="RuleBase" id="RU000688"/>
    </source>
</evidence>
<feature type="transmembrane region" description="Helical" evidence="7">
    <location>
        <begin position="309"/>
        <end position="333"/>
    </location>
</feature>
<keyword evidence="10" id="KW-1185">Reference proteome</keyword>
<feature type="transmembrane region" description="Helical" evidence="7">
    <location>
        <begin position="277"/>
        <end position="297"/>
    </location>
</feature>
<feature type="transmembrane region" description="Helical" evidence="7">
    <location>
        <begin position="162"/>
        <end position="182"/>
    </location>
</feature>
<evidence type="ECO:0000256" key="7">
    <source>
        <dbReference type="SAM" id="Phobius"/>
    </source>
</evidence>
<dbReference type="PRINTS" id="PR00237">
    <property type="entry name" value="GPCRRHODOPSN"/>
</dbReference>
<dbReference type="InterPro" id="IPR017452">
    <property type="entry name" value="GPCR_Rhodpsn_7TM"/>
</dbReference>
<evidence type="ECO:0000256" key="5">
    <source>
        <dbReference type="ARBA" id="ARBA00023136"/>
    </source>
</evidence>
<dbReference type="Pfam" id="PF00001">
    <property type="entry name" value="7tm_1"/>
    <property type="match status" value="1"/>
</dbReference>
<dbReference type="AlphaFoldDB" id="A0A3M6UWM1"/>
<comment type="subcellular location">
    <subcellularLocation>
        <location evidence="1">Cell membrane</location>
        <topology evidence="1">Multi-pass membrane protein</topology>
    </subcellularLocation>
</comment>
<evidence type="ECO:0000256" key="1">
    <source>
        <dbReference type="ARBA" id="ARBA00004651"/>
    </source>
</evidence>
<dbReference type="CDD" id="cd00637">
    <property type="entry name" value="7tm_classA_rhodopsin-like"/>
    <property type="match status" value="1"/>
</dbReference>
<dbReference type="Proteomes" id="UP000275408">
    <property type="component" value="Unassembled WGS sequence"/>
</dbReference>
<comment type="caution">
    <text evidence="9">The sequence shown here is derived from an EMBL/GenBank/DDBJ whole genome shotgun (WGS) entry which is preliminary data.</text>
</comment>
<dbReference type="InterPro" id="IPR000276">
    <property type="entry name" value="GPCR_Rhodpsn"/>
</dbReference>
<feature type="transmembrane region" description="Helical" evidence="7">
    <location>
        <begin position="234"/>
        <end position="256"/>
    </location>
</feature>
<evidence type="ECO:0000259" key="8">
    <source>
        <dbReference type="PROSITE" id="PS50262"/>
    </source>
</evidence>
<evidence type="ECO:0000313" key="10">
    <source>
        <dbReference type="Proteomes" id="UP000275408"/>
    </source>
</evidence>
<evidence type="ECO:0000313" key="9">
    <source>
        <dbReference type="EMBL" id="RMX58010.1"/>
    </source>
</evidence>
<feature type="transmembrane region" description="Helical" evidence="7">
    <location>
        <begin position="34"/>
        <end position="58"/>
    </location>
</feature>
<accession>A0A3M6UWM1</accession>
<feature type="domain" description="G-protein coupled receptors family 1 profile" evidence="8">
    <location>
        <begin position="50"/>
        <end position="89"/>
    </location>
</feature>
<keyword evidence="4 7" id="KW-1133">Transmembrane helix</keyword>
<keyword evidence="6" id="KW-0675">Receptor</keyword>
<evidence type="ECO:0000256" key="4">
    <source>
        <dbReference type="ARBA" id="ARBA00022989"/>
    </source>
</evidence>
<dbReference type="PROSITE" id="PS00237">
    <property type="entry name" value="G_PROTEIN_RECEP_F1_1"/>
    <property type="match status" value="1"/>
</dbReference>
<reference evidence="9 10" key="1">
    <citation type="journal article" date="2018" name="Sci. Rep.">
        <title>Comparative analysis of the Pocillopora damicornis genome highlights role of immune system in coral evolution.</title>
        <authorList>
            <person name="Cunning R."/>
            <person name="Bay R.A."/>
            <person name="Gillette P."/>
            <person name="Baker A.C."/>
            <person name="Traylor-Knowles N."/>
        </authorList>
    </citation>
    <scope>NUCLEOTIDE SEQUENCE [LARGE SCALE GENOMIC DNA]</scope>
    <source>
        <strain evidence="9">RSMAS</strain>
        <tissue evidence="9">Whole animal</tissue>
    </source>
</reference>
<comment type="similarity">
    <text evidence="6">Belongs to the G-protein coupled receptor 1 family.</text>
</comment>
<dbReference type="Gene3D" id="1.20.1070.10">
    <property type="entry name" value="Rhodopsin 7-helix transmembrane proteins"/>
    <property type="match status" value="2"/>
</dbReference>
<proteinExistence type="inferred from homology"/>
<evidence type="ECO:0000256" key="3">
    <source>
        <dbReference type="ARBA" id="ARBA00022692"/>
    </source>
</evidence>
<feature type="transmembrane region" description="Helical" evidence="7">
    <location>
        <begin position="367"/>
        <end position="390"/>
    </location>
</feature>
<feature type="domain" description="G-protein coupled receptors family 1 profile" evidence="8">
    <location>
        <begin position="174"/>
        <end position="419"/>
    </location>
</feature>
<feature type="transmembrane region" description="Helical" evidence="7">
    <location>
        <begin position="70"/>
        <end position="95"/>
    </location>
</feature>
<dbReference type="GO" id="GO:0005886">
    <property type="term" value="C:plasma membrane"/>
    <property type="evidence" value="ECO:0007669"/>
    <property type="project" value="UniProtKB-SubCell"/>
</dbReference>
<organism evidence="9 10">
    <name type="scientific">Pocillopora damicornis</name>
    <name type="common">Cauliflower coral</name>
    <name type="synonym">Millepora damicornis</name>
    <dbReference type="NCBI Taxonomy" id="46731"/>
    <lineage>
        <taxon>Eukaryota</taxon>
        <taxon>Metazoa</taxon>
        <taxon>Cnidaria</taxon>
        <taxon>Anthozoa</taxon>
        <taxon>Hexacorallia</taxon>
        <taxon>Scleractinia</taxon>
        <taxon>Astrocoeniina</taxon>
        <taxon>Pocilloporidae</taxon>
        <taxon>Pocillopora</taxon>
    </lineage>
</organism>
<gene>
    <name evidence="9" type="ORF">pdam_00017216</name>
</gene>
<feature type="transmembrane region" description="Helical" evidence="7">
    <location>
        <begin position="194"/>
        <end position="214"/>
    </location>
</feature>
<keyword evidence="5 7" id="KW-0472">Membrane</keyword>
<dbReference type="PANTHER" id="PTHR22750">
    <property type="entry name" value="G-PROTEIN COUPLED RECEPTOR"/>
    <property type="match status" value="1"/>
</dbReference>
<dbReference type="GO" id="GO:0004930">
    <property type="term" value="F:G protein-coupled receptor activity"/>
    <property type="evidence" value="ECO:0007669"/>
    <property type="project" value="UniProtKB-KW"/>
</dbReference>
<dbReference type="EMBL" id="RCHS01000554">
    <property type="protein sequence ID" value="RMX58010.1"/>
    <property type="molecule type" value="Genomic_DNA"/>
</dbReference>
<name>A0A3M6UWM1_POCDA</name>
<feature type="transmembrane region" description="Helical" evidence="7">
    <location>
        <begin position="396"/>
        <end position="419"/>
    </location>
</feature>
<keyword evidence="6" id="KW-0807">Transducer</keyword>
<keyword evidence="3 6" id="KW-0812">Transmembrane</keyword>
<protein>
    <recommendedName>
        <fullName evidence="8">G-protein coupled receptors family 1 profile domain-containing protein</fullName>
    </recommendedName>
</protein>
<keyword evidence="2" id="KW-1003">Cell membrane</keyword>
<keyword evidence="6" id="KW-0297">G-protein coupled receptor</keyword>
<dbReference type="OrthoDB" id="5954506at2759"/>
<dbReference type="PROSITE" id="PS50262">
    <property type="entry name" value="G_PROTEIN_RECEP_F1_2"/>
    <property type="match status" value="2"/>
</dbReference>